<reference evidence="2" key="1">
    <citation type="submission" date="2022-05" db="EMBL/GenBank/DDBJ databases">
        <title>The Musa troglodytarum L. genome provides insights into the mechanism of non-climacteric behaviour and enrichment of carotenoids.</title>
        <authorList>
            <person name="Wang J."/>
        </authorList>
    </citation>
    <scope>NUCLEOTIDE SEQUENCE</scope>
    <source>
        <tissue evidence="2">Leaf</tissue>
    </source>
</reference>
<dbReference type="EMBL" id="CP097510">
    <property type="protein sequence ID" value="URE38203.1"/>
    <property type="molecule type" value="Genomic_DNA"/>
</dbReference>
<accession>A0A9E7HW87</accession>
<keyword evidence="2" id="KW-0378">Hydrolase</keyword>
<dbReference type="InterPro" id="IPR038765">
    <property type="entry name" value="Papain-like_cys_pep_sf"/>
</dbReference>
<organism evidence="2 3">
    <name type="scientific">Musa troglodytarum</name>
    <name type="common">fe'i banana</name>
    <dbReference type="NCBI Taxonomy" id="320322"/>
    <lineage>
        <taxon>Eukaryota</taxon>
        <taxon>Viridiplantae</taxon>
        <taxon>Streptophyta</taxon>
        <taxon>Embryophyta</taxon>
        <taxon>Tracheophyta</taxon>
        <taxon>Spermatophyta</taxon>
        <taxon>Magnoliopsida</taxon>
        <taxon>Liliopsida</taxon>
        <taxon>Zingiberales</taxon>
        <taxon>Musaceae</taxon>
        <taxon>Musa</taxon>
    </lineage>
</organism>
<sequence length="251" mass="28392">EFLYTTKAIREMYVDECNITDLCIIHDERTILDPRKVMLALSFYVSSFKLTRQQDAAEAFLHLLCSLEEEVSQCYAPHGSSLAEITGLTSRIHKPKSKSHRDYEQWRRYIYGPFDGTVGSILTCRSCSSVLSVDIEHFRSLSLSPALDGNADIMEGCSIIECLERFTALEHLENFRCGRCWHIGALKYLSIRVDKDEQLHPQFYHTSTLAILDPDSTGMAVTSFPCITLGRRAEGAQVIDISLVYLNDALP</sequence>
<evidence type="ECO:0000313" key="3">
    <source>
        <dbReference type="Proteomes" id="UP001055439"/>
    </source>
</evidence>
<dbReference type="GO" id="GO:0016579">
    <property type="term" value="P:protein deubiquitination"/>
    <property type="evidence" value="ECO:0007669"/>
    <property type="project" value="InterPro"/>
</dbReference>
<keyword evidence="3" id="KW-1185">Reference proteome</keyword>
<dbReference type="Gene3D" id="3.90.70.10">
    <property type="entry name" value="Cysteine proteinases"/>
    <property type="match status" value="1"/>
</dbReference>
<dbReference type="AlphaFoldDB" id="A0A9E7HW87"/>
<dbReference type="InterPro" id="IPR050185">
    <property type="entry name" value="Ub_carboxyl-term_hydrolase"/>
</dbReference>
<feature type="domain" description="Peptidase C19 ubiquitin carboxyl-terminal hydrolase" evidence="1">
    <location>
        <begin position="26"/>
        <end position="200"/>
    </location>
</feature>
<dbReference type="InterPro" id="IPR001394">
    <property type="entry name" value="Peptidase_C19_UCH"/>
</dbReference>
<gene>
    <name evidence="2" type="ORF">MUK42_06624</name>
</gene>
<dbReference type="Pfam" id="PF00443">
    <property type="entry name" value="UCH"/>
    <property type="match status" value="1"/>
</dbReference>
<dbReference type="PANTHER" id="PTHR21646:SF23">
    <property type="entry name" value="UBIQUITIN CARBOXYL-TERMINAL HYDROLASE USP2"/>
    <property type="match status" value="1"/>
</dbReference>
<protein>
    <submittedName>
        <fullName evidence="2">Ubiquitin carboxyl-terminal hydrolase</fullName>
    </submittedName>
</protein>
<feature type="non-terminal residue" evidence="2">
    <location>
        <position position="1"/>
    </location>
</feature>
<evidence type="ECO:0000313" key="2">
    <source>
        <dbReference type="EMBL" id="URE38203.1"/>
    </source>
</evidence>
<name>A0A9E7HW87_9LILI</name>
<dbReference type="GO" id="GO:0004843">
    <property type="term" value="F:cysteine-type deubiquitinase activity"/>
    <property type="evidence" value="ECO:0007669"/>
    <property type="project" value="InterPro"/>
</dbReference>
<dbReference type="SUPFAM" id="SSF54001">
    <property type="entry name" value="Cysteine proteinases"/>
    <property type="match status" value="1"/>
</dbReference>
<proteinExistence type="predicted"/>
<dbReference type="PANTHER" id="PTHR21646">
    <property type="entry name" value="UBIQUITIN CARBOXYL-TERMINAL HYDROLASE"/>
    <property type="match status" value="1"/>
</dbReference>
<dbReference type="Proteomes" id="UP001055439">
    <property type="component" value="Chromosome 8"/>
</dbReference>
<dbReference type="OrthoDB" id="2248014at2759"/>
<evidence type="ECO:0000259" key="1">
    <source>
        <dbReference type="Pfam" id="PF00443"/>
    </source>
</evidence>